<sequence>MSEPTDLDGPPPPTDPIDRLAALDAREEFFTRTLQHADRAANAAAAVRLHLMLAGMDAMLLEEQEQTGTMPSGDDPVVTGFYLHQANELRVTRSNVQKRLDAARMLRDHLPKTWAVFLGGLASEEAAVVAGTEAIGLPPEHFDRFDTRAAELVQSERTTAVERELSDLRDELEPELTTERHTEATNRRSVRARATRDGQAVLEIHSTAADVAAAYDRIRKHAVAAHGREGECRTLGALMVDGAIDAILTGSMRRPEEGGPSYPFERLGETADITRKLIDATILVVIPADTATGSGDAPARVAGMGTVDAETARTLIAHTATWTRAITDPVDDAILKFDSHERYIPSGLKKLLHLRQPTCGCGCGLPAHRADIDHVERFEHDGRTRHENLQILCRPSHQAKDAGFADVVVDAGGTPHWRNKWGGVQKMKIGMRIRTVDESDVTPF</sequence>
<evidence type="ECO:0000313" key="2">
    <source>
        <dbReference type="EMBL" id="RIX27859.1"/>
    </source>
</evidence>
<dbReference type="GO" id="GO:0004519">
    <property type="term" value="F:endonuclease activity"/>
    <property type="evidence" value="ECO:0007669"/>
    <property type="project" value="UniProtKB-KW"/>
</dbReference>
<reference evidence="3" key="1">
    <citation type="submission" date="2018-09" db="EMBL/GenBank/DDBJ databases">
        <authorList>
            <person name="Kim I."/>
        </authorList>
    </citation>
    <scope>NUCLEOTIDE SEQUENCE [LARGE SCALE GENOMIC DNA]</scope>
    <source>
        <strain evidence="3">DD4a</strain>
    </source>
</reference>
<dbReference type="RefSeq" id="WP_119482168.1">
    <property type="nucleotide sequence ID" value="NZ_QXTG01000002.1"/>
</dbReference>
<feature type="compositionally biased region" description="Basic and acidic residues" evidence="1">
    <location>
        <begin position="171"/>
        <end position="186"/>
    </location>
</feature>
<feature type="region of interest" description="Disordered" evidence="1">
    <location>
        <begin position="171"/>
        <end position="192"/>
    </location>
</feature>
<protein>
    <submittedName>
        <fullName evidence="2">HNH endonuclease</fullName>
    </submittedName>
</protein>
<dbReference type="CDD" id="cd00085">
    <property type="entry name" value="HNHc"/>
    <property type="match status" value="1"/>
</dbReference>
<dbReference type="AlphaFoldDB" id="A0A3A1TVM2"/>
<accession>A0A3A1TVM2</accession>
<keyword evidence="2" id="KW-0255">Endonuclease</keyword>
<dbReference type="InterPro" id="IPR003615">
    <property type="entry name" value="HNH_nuc"/>
</dbReference>
<gene>
    <name evidence="2" type="ORF">D1781_10015</name>
</gene>
<dbReference type="Proteomes" id="UP000265742">
    <property type="component" value="Unassembled WGS sequence"/>
</dbReference>
<dbReference type="OrthoDB" id="3261064at2"/>
<evidence type="ECO:0000313" key="3">
    <source>
        <dbReference type="Proteomes" id="UP000265742"/>
    </source>
</evidence>
<name>A0A3A1TVM2_9MICO</name>
<dbReference type="Gene3D" id="1.10.30.50">
    <property type="match status" value="1"/>
</dbReference>
<keyword evidence="2" id="KW-0378">Hydrolase</keyword>
<proteinExistence type="predicted"/>
<keyword evidence="2" id="KW-0540">Nuclease</keyword>
<organism evidence="2 3">
    <name type="scientific">Amnibacterium setariae</name>
    <dbReference type="NCBI Taxonomy" id="2306585"/>
    <lineage>
        <taxon>Bacteria</taxon>
        <taxon>Bacillati</taxon>
        <taxon>Actinomycetota</taxon>
        <taxon>Actinomycetes</taxon>
        <taxon>Micrococcales</taxon>
        <taxon>Microbacteriaceae</taxon>
        <taxon>Amnibacterium</taxon>
    </lineage>
</organism>
<dbReference type="EMBL" id="QXTG01000002">
    <property type="protein sequence ID" value="RIX27859.1"/>
    <property type="molecule type" value="Genomic_DNA"/>
</dbReference>
<evidence type="ECO:0000256" key="1">
    <source>
        <dbReference type="SAM" id="MobiDB-lite"/>
    </source>
</evidence>
<comment type="caution">
    <text evidence="2">The sequence shown here is derived from an EMBL/GenBank/DDBJ whole genome shotgun (WGS) entry which is preliminary data.</text>
</comment>
<keyword evidence="3" id="KW-1185">Reference proteome</keyword>